<evidence type="ECO:0000259" key="4">
    <source>
        <dbReference type="Pfam" id="PF08545"/>
    </source>
</evidence>
<dbReference type="Proteomes" id="UP000198959">
    <property type="component" value="Unassembled WGS sequence"/>
</dbReference>
<evidence type="ECO:0000259" key="3">
    <source>
        <dbReference type="Pfam" id="PF08541"/>
    </source>
</evidence>
<keyword evidence="2" id="KW-0012">Acyltransferase</keyword>
<dbReference type="Pfam" id="PF08541">
    <property type="entry name" value="ACP_syn_III_C"/>
    <property type="match status" value="1"/>
</dbReference>
<feature type="domain" description="Beta-ketoacyl-[acyl-carrier-protein] synthase III C-terminal" evidence="3">
    <location>
        <begin position="249"/>
        <end position="339"/>
    </location>
</feature>
<dbReference type="EMBL" id="FMHW01000002">
    <property type="protein sequence ID" value="SCL17180.1"/>
    <property type="molecule type" value="Genomic_DNA"/>
</dbReference>
<dbReference type="Pfam" id="PF08545">
    <property type="entry name" value="ACP_syn_III"/>
    <property type="match status" value="1"/>
</dbReference>
<dbReference type="GO" id="GO:0004315">
    <property type="term" value="F:3-oxoacyl-[acyl-carrier-protein] synthase activity"/>
    <property type="evidence" value="ECO:0007669"/>
    <property type="project" value="InterPro"/>
</dbReference>
<evidence type="ECO:0000256" key="1">
    <source>
        <dbReference type="ARBA" id="ARBA00022679"/>
    </source>
</evidence>
<protein>
    <submittedName>
        <fullName evidence="5">3-oxoacyl-[acyl-carrier-protein] synthase-3</fullName>
    </submittedName>
</protein>
<dbReference type="RefSeq" id="WP_218106508.1">
    <property type="nucleotide sequence ID" value="NZ_FMHW01000002.1"/>
</dbReference>
<keyword evidence="6" id="KW-1185">Reference proteome</keyword>
<dbReference type="InterPro" id="IPR016039">
    <property type="entry name" value="Thiolase-like"/>
</dbReference>
<dbReference type="SUPFAM" id="SSF53901">
    <property type="entry name" value="Thiolase-like"/>
    <property type="match status" value="1"/>
</dbReference>
<dbReference type="STRING" id="145854.GA0074692_0108"/>
<dbReference type="AlphaFoldDB" id="A0A1C6RJ58"/>
<dbReference type="PANTHER" id="PTHR34069">
    <property type="entry name" value="3-OXOACYL-[ACYL-CARRIER-PROTEIN] SYNTHASE 3"/>
    <property type="match status" value="1"/>
</dbReference>
<organism evidence="5 6">
    <name type="scientific">Micromonospora pallida</name>
    <dbReference type="NCBI Taxonomy" id="145854"/>
    <lineage>
        <taxon>Bacteria</taxon>
        <taxon>Bacillati</taxon>
        <taxon>Actinomycetota</taxon>
        <taxon>Actinomycetes</taxon>
        <taxon>Micromonosporales</taxon>
        <taxon>Micromonosporaceae</taxon>
        <taxon>Micromonospora</taxon>
    </lineage>
</organism>
<evidence type="ECO:0000313" key="5">
    <source>
        <dbReference type="EMBL" id="SCL17180.1"/>
    </source>
</evidence>
<feature type="domain" description="Beta-ketoacyl-[acyl-carrier-protein] synthase III N-terminal" evidence="4">
    <location>
        <begin position="120"/>
        <end position="194"/>
    </location>
</feature>
<dbReference type="InterPro" id="IPR013747">
    <property type="entry name" value="ACP_syn_III_C"/>
</dbReference>
<keyword evidence="1" id="KW-0808">Transferase</keyword>
<reference evidence="6" key="1">
    <citation type="submission" date="2016-06" db="EMBL/GenBank/DDBJ databases">
        <authorList>
            <person name="Varghese N."/>
            <person name="Submissions Spin"/>
        </authorList>
    </citation>
    <scope>NUCLEOTIDE SEQUENCE [LARGE SCALE GENOMIC DNA]</scope>
    <source>
        <strain evidence="6">DSM 43817</strain>
    </source>
</reference>
<proteinExistence type="predicted"/>
<accession>A0A1C6RJ58</accession>
<evidence type="ECO:0000256" key="2">
    <source>
        <dbReference type="ARBA" id="ARBA00023315"/>
    </source>
</evidence>
<evidence type="ECO:0000313" key="6">
    <source>
        <dbReference type="Proteomes" id="UP000198959"/>
    </source>
</evidence>
<sequence>MTGGSTAGRAVSIAGVGAYLPEKVVGLDFFFDGPPPDDPMLHSPLVGPPPLRHHVAPDQRASDMIYRAATPLLKRLGIAATDIDILLTNVLVPDELFTGCGAETAALLGCAPPWTIDLHNTGCASFGYMMRLAGVLISTGQARTALLANVQNAGGQIFSQSQVRLLPQARTPGDGCGVAVLTADDRSPLLGTAVRNTPSAAADLRVGAEGRKYWEPGTGQVDVRFDPSRTQETLALGNRVVPEVVRELCEDIGVKVTDIDVLVTNQPNRTFLRNWRDDLGIPPERHVDTYDTLGNLYGAGLPVNLDHALRGGRVRPGDLVVVAGFAHAGDFAAAAAFRWQANA</sequence>
<dbReference type="InterPro" id="IPR013751">
    <property type="entry name" value="ACP_syn_III_N"/>
</dbReference>
<name>A0A1C6RJ58_9ACTN</name>
<gene>
    <name evidence="5" type="ORF">GA0074692_0108</name>
</gene>
<dbReference type="Gene3D" id="3.40.47.10">
    <property type="match status" value="1"/>
</dbReference>
<dbReference type="GO" id="GO:0044550">
    <property type="term" value="P:secondary metabolite biosynthetic process"/>
    <property type="evidence" value="ECO:0007669"/>
    <property type="project" value="TreeGrafter"/>
</dbReference>
<dbReference type="PANTHER" id="PTHR34069:SF2">
    <property type="entry name" value="BETA-KETOACYL-[ACYL-CARRIER-PROTEIN] SYNTHASE III"/>
    <property type="match status" value="1"/>
</dbReference>
<dbReference type="GO" id="GO:0006633">
    <property type="term" value="P:fatty acid biosynthetic process"/>
    <property type="evidence" value="ECO:0007669"/>
    <property type="project" value="InterPro"/>
</dbReference>